<keyword evidence="2" id="KW-1185">Reference proteome</keyword>
<accession>A0A972NM67</accession>
<protein>
    <submittedName>
        <fullName evidence="1">Uncharacterized protein</fullName>
    </submittedName>
</protein>
<dbReference type="AlphaFoldDB" id="A0A972NM67"/>
<evidence type="ECO:0000313" key="1">
    <source>
        <dbReference type="EMBL" id="NPT55432.1"/>
    </source>
</evidence>
<sequence>MPSASTVLPRDAVFRDAPTLGVAAARINAALDKARYGDRRYFVIKGGFVLLTRIEQTEKDGTPKPPPARWDTQISYIDSFSVPGMLKTFVLAPDGYFQVLAFVVTDEPVNSRKVAGTDVEVSHLLASGLHYPPPSVTLTPTSKNNQCTVLVYEFEKSADSKDTDKLFSQKGRMTAQEHLAKASLWTALESTQ</sequence>
<evidence type="ECO:0000313" key="2">
    <source>
        <dbReference type="Proteomes" id="UP000655523"/>
    </source>
</evidence>
<dbReference type="Proteomes" id="UP000655523">
    <property type="component" value="Unassembled WGS sequence"/>
</dbReference>
<comment type="caution">
    <text evidence="1">The sequence shown here is derived from an EMBL/GenBank/DDBJ whole genome shotgun (WGS) entry which is preliminary data.</text>
</comment>
<organism evidence="1 2">
    <name type="scientific">Paraburkholderia elongata</name>
    <dbReference type="NCBI Taxonomy" id="2675747"/>
    <lineage>
        <taxon>Bacteria</taxon>
        <taxon>Pseudomonadati</taxon>
        <taxon>Pseudomonadota</taxon>
        <taxon>Betaproteobacteria</taxon>
        <taxon>Burkholderiales</taxon>
        <taxon>Burkholderiaceae</taxon>
        <taxon>Paraburkholderia</taxon>
    </lineage>
</organism>
<name>A0A972NM67_9BURK</name>
<dbReference type="EMBL" id="WOEZ01000060">
    <property type="protein sequence ID" value="NPT55432.1"/>
    <property type="molecule type" value="Genomic_DNA"/>
</dbReference>
<proteinExistence type="predicted"/>
<dbReference type="RefSeq" id="WP_172164409.1">
    <property type="nucleotide sequence ID" value="NZ_WOEZ01000060.1"/>
</dbReference>
<gene>
    <name evidence="1" type="ORF">GNZ13_12685</name>
</gene>
<reference evidence="1 2" key="1">
    <citation type="submission" date="2019-11" db="EMBL/GenBank/DDBJ databases">
        <title>Metabolism of dissolved organic matter in forest soils.</title>
        <authorList>
            <person name="Cyle K.T."/>
            <person name="Wilhelm R.C."/>
            <person name="Martinez C.E."/>
        </authorList>
    </citation>
    <scope>NUCLEOTIDE SEQUENCE [LARGE SCALE GENOMIC DNA]</scope>
    <source>
        <strain evidence="1 2">5N</strain>
    </source>
</reference>